<name>A0A0F3RS58_9LACO</name>
<keyword evidence="1" id="KW-1133">Transmembrane helix</keyword>
<evidence type="ECO:0000313" key="3">
    <source>
        <dbReference type="Proteomes" id="UP000033491"/>
    </source>
</evidence>
<evidence type="ECO:0008006" key="4">
    <source>
        <dbReference type="Google" id="ProtNLM"/>
    </source>
</evidence>
<gene>
    <name evidence="2" type="ORF">VC81_06575</name>
</gene>
<dbReference type="OrthoDB" id="2319335at2"/>
<feature type="transmembrane region" description="Helical" evidence="1">
    <location>
        <begin position="7"/>
        <end position="24"/>
    </location>
</feature>
<feature type="transmembrane region" description="Helical" evidence="1">
    <location>
        <begin position="134"/>
        <end position="160"/>
    </location>
</feature>
<dbReference type="InterPro" id="IPR009476">
    <property type="entry name" value="DUF1097"/>
</dbReference>
<feature type="transmembrane region" description="Helical" evidence="1">
    <location>
        <begin position="106"/>
        <end position="128"/>
    </location>
</feature>
<feature type="transmembrane region" description="Helical" evidence="1">
    <location>
        <begin position="30"/>
        <end position="46"/>
    </location>
</feature>
<comment type="caution">
    <text evidence="2">The sequence shown here is derived from an EMBL/GenBank/DDBJ whole genome shotgun (WGS) entry which is preliminary data.</text>
</comment>
<dbReference type="AlphaFoldDB" id="A0A0F3RS58"/>
<reference evidence="2 3" key="1">
    <citation type="submission" date="2015-03" db="EMBL/GenBank/DDBJ databases">
        <authorList>
            <person name="Zheng J."/>
            <person name="Ganezle M."/>
        </authorList>
    </citation>
    <scope>NUCLEOTIDE SEQUENCE [LARGE SCALE GENOMIC DNA]</scope>
    <source>
        <strain evidence="2 3">LP38</strain>
    </source>
</reference>
<feature type="transmembrane region" description="Helical" evidence="1">
    <location>
        <begin position="53"/>
        <end position="74"/>
    </location>
</feature>
<dbReference type="EMBL" id="JZCR01000015">
    <property type="protein sequence ID" value="KJW12745.1"/>
    <property type="molecule type" value="Genomic_DNA"/>
</dbReference>
<dbReference type="Proteomes" id="UP000033491">
    <property type="component" value="Unassembled WGS sequence"/>
</dbReference>
<dbReference type="RefSeq" id="WP_045807283.1">
    <property type="nucleotide sequence ID" value="NZ_JZCR01000015.1"/>
</dbReference>
<evidence type="ECO:0000313" key="2">
    <source>
        <dbReference type="EMBL" id="KJW12745.1"/>
    </source>
</evidence>
<proteinExistence type="predicted"/>
<accession>A0A0F3RS58</accession>
<dbReference type="Pfam" id="PF06496">
    <property type="entry name" value="DUF1097"/>
    <property type="match status" value="1"/>
</dbReference>
<feature type="transmembrane region" description="Helical" evidence="1">
    <location>
        <begin position="80"/>
        <end position="99"/>
    </location>
</feature>
<protein>
    <recommendedName>
        <fullName evidence="4">DUF1097 domain-containing protein</fullName>
    </recommendedName>
</protein>
<organism evidence="2 3">
    <name type="scientific">Levilactobacillus spicheri</name>
    <dbReference type="NCBI Taxonomy" id="216463"/>
    <lineage>
        <taxon>Bacteria</taxon>
        <taxon>Bacillati</taxon>
        <taxon>Bacillota</taxon>
        <taxon>Bacilli</taxon>
        <taxon>Lactobacillales</taxon>
        <taxon>Lactobacillaceae</taxon>
        <taxon>Levilactobacillus</taxon>
    </lineage>
</organism>
<evidence type="ECO:0000256" key="1">
    <source>
        <dbReference type="SAM" id="Phobius"/>
    </source>
</evidence>
<sequence>MKISRDLWISVIGVGISTLVYSVIMGAFSLWMGSAAFIMASFYFGLGCPTKRLGNIVVSFVMGIVWALLSFALLQNAFIAQLWPSAIMFGLLTSLAIFLQGTIMPFTLVPGWLISWGTTMLIISNVTVTHWGTFLVQLFISMLFGPFFIAGAANLGGAYWQRWFPKRKSAEQALPREDVDEESL</sequence>
<keyword evidence="1" id="KW-0472">Membrane</keyword>
<keyword evidence="1" id="KW-0812">Transmembrane</keyword>
<dbReference type="PATRIC" id="fig|216463.3.peg.414"/>